<dbReference type="SUPFAM" id="SSF50447">
    <property type="entry name" value="Translation proteins"/>
    <property type="match status" value="1"/>
</dbReference>
<dbReference type="InterPro" id="IPR000795">
    <property type="entry name" value="T_Tr_GTP-bd_dom"/>
</dbReference>
<feature type="region of interest" description="Disordered" evidence="8">
    <location>
        <begin position="62"/>
        <end position="84"/>
    </location>
</feature>
<comment type="caution">
    <text evidence="10">The sequence shown here is derived from an EMBL/GenBank/DDBJ whole genome shotgun (WGS) entry which is preliminary data.</text>
</comment>
<name>J4UCG4_TRIAS</name>
<dbReference type="HOGENOM" id="CLU_002794_11_2_1"/>
<dbReference type="GO" id="GO:0003924">
    <property type="term" value="F:GTPase activity"/>
    <property type="evidence" value="ECO:0007669"/>
    <property type="project" value="InterPro"/>
</dbReference>
<dbReference type="CDD" id="cd16264">
    <property type="entry name" value="snRNP_III"/>
    <property type="match status" value="1"/>
</dbReference>
<evidence type="ECO:0000256" key="3">
    <source>
        <dbReference type="ARBA" id="ARBA00022741"/>
    </source>
</evidence>
<evidence type="ECO:0000256" key="5">
    <source>
        <dbReference type="ARBA" id="ARBA00023187"/>
    </source>
</evidence>
<keyword evidence="10" id="KW-0687">Ribonucleoprotein</keyword>
<dbReference type="InterPro" id="IPR035655">
    <property type="entry name" value="U5-116kDa_C"/>
</dbReference>
<dbReference type="Proteomes" id="UP000002748">
    <property type="component" value="Unassembled WGS sequence"/>
</dbReference>
<organism evidence="10 11">
    <name type="scientific">Trichosporon asahii var. asahii (strain ATCC 90039 / CBS 2479 / JCM 2466 / KCTC 7840 / NBRC 103889/ NCYC 2677 / UAMH 7654)</name>
    <name type="common">Yeast</name>
    <dbReference type="NCBI Taxonomy" id="1186058"/>
    <lineage>
        <taxon>Eukaryota</taxon>
        <taxon>Fungi</taxon>
        <taxon>Dikarya</taxon>
        <taxon>Basidiomycota</taxon>
        <taxon>Agaricomycotina</taxon>
        <taxon>Tremellomycetes</taxon>
        <taxon>Trichosporonales</taxon>
        <taxon>Trichosporonaceae</taxon>
        <taxon>Trichosporon</taxon>
    </lineage>
</organism>
<dbReference type="InterPro" id="IPR005517">
    <property type="entry name" value="Transl_elong_EFG/EF2_IV"/>
</dbReference>
<dbReference type="InterPro" id="IPR000640">
    <property type="entry name" value="EFG_V-like"/>
</dbReference>
<dbReference type="FunFam" id="2.40.30.10:FF:000029">
    <property type="entry name" value="116 kDa U5 small nuclear ribonucleoprotein component"/>
    <property type="match status" value="1"/>
</dbReference>
<dbReference type="CDD" id="cd01683">
    <property type="entry name" value="EF2_IV_snRNP"/>
    <property type="match status" value="1"/>
</dbReference>
<evidence type="ECO:0000256" key="6">
    <source>
        <dbReference type="ARBA" id="ARBA00023242"/>
    </source>
</evidence>
<dbReference type="FunFam" id="3.90.1430.10:FF:000001">
    <property type="entry name" value="116 kDa U5 small nuclear ribonucleoprotein component"/>
    <property type="match status" value="1"/>
</dbReference>
<feature type="compositionally biased region" description="Low complexity" evidence="8">
    <location>
        <begin position="196"/>
        <end position="217"/>
    </location>
</feature>
<evidence type="ECO:0000256" key="1">
    <source>
        <dbReference type="ARBA" id="ARBA00004123"/>
    </source>
</evidence>
<dbReference type="GO" id="GO:0000398">
    <property type="term" value="P:mRNA splicing, via spliceosome"/>
    <property type="evidence" value="ECO:0007669"/>
    <property type="project" value="TreeGrafter"/>
</dbReference>
<dbReference type="OrthoDB" id="364892at2759"/>
<protein>
    <submittedName>
        <fullName evidence="10">Small nuclear ribonucleoprotein component</fullName>
    </submittedName>
</protein>
<feature type="compositionally biased region" description="Basic and acidic residues" evidence="8">
    <location>
        <begin position="111"/>
        <end position="147"/>
    </location>
</feature>
<dbReference type="SUPFAM" id="SSF52540">
    <property type="entry name" value="P-loop containing nucleoside triphosphate hydrolases"/>
    <property type="match status" value="1"/>
</dbReference>
<dbReference type="Gene3D" id="3.40.50.300">
    <property type="entry name" value="P-loop containing nucleotide triphosphate hydrolases"/>
    <property type="match status" value="1"/>
</dbReference>
<evidence type="ECO:0000313" key="10">
    <source>
        <dbReference type="EMBL" id="EJT48685.1"/>
    </source>
</evidence>
<feature type="compositionally biased region" description="Acidic residues" evidence="8">
    <location>
        <begin position="220"/>
        <end position="238"/>
    </location>
</feature>
<dbReference type="Pfam" id="PF00679">
    <property type="entry name" value="EFG_C"/>
    <property type="match status" value="1"/>
</dbReference>
<evidence type="ECO:0000256" key="2">
    <source>
        <dbReference type="ARBA" id="ARBA00022664"/>
    </source>
</evidence>
<keyword evidence="4" id="KW-0342">GTP-binding</keyword>
<keyword evidence="5" id="KW-0508">mRNA splicing</keyword>
<dbReference type="GO" id="GO:0005829">
    <property type="term" value="C:cytosol"/>
    <property type="evidence" value="ECO:0007669"/>
    <property type="project" value="TreeGrafter"/>
</dbReference>
<dbReference type="SUPFAM" id="SSF54211">
    <property type="entry name" value="Ribosomal protein S5 domain 2-like"/>
    <property type="match status" value="1"/>
</dbReference>
<sequence>MPLREVAEAAESPVLQPCASAPEVLAEVVVCVPNGKAEREDAHAEPERLTRYAGRKPGARTLLRTLGPAPAPKRSAPASGRDVEGRQLAGALDVGKAERAGGGLGVGLLGEHPRGGVECPDRAVEHGGRGRCRDEQGRQGERDRDHPPASTPHRAYPKACRSLTSIVIGTMSTEDYDEFGNYIGGDLDSDDDSDVDIAPATSAPAAPGPAAAGSYAPLEGFDDDEDDDAEAMDQDEPSGMEMTLHGVDGTAGNQVVLHEDKKYYSTAEETYGPDVETMVQEEDTQLLSEPIVAPIKVRQFTVQEKDMPVTRYDKNFLVDMLQYPDQMRNVMIAGHIHHGKTSLLDAAVYQTHQLTWDPERPARYADTHQLERERGISLKAGPMSLILPDSRGKSHLINFVDTPGHLDFADEVACAARLTDGVVLVVDVVEGVMAGTERIIRNAMAEGLPIVLVVNKMDRLILELRLPPSEAFFKIKHTIEEVNSVIASVDPSEKYRLSPERGNVAFASTQMGWCFTLETMSRMYADTYGSFEIDEFAQRLWGDIYFDAERRKFTRKPADVESKRSFVHFILEPLYKLYTQVLSADSAELKETLAELRITLKPAAYKMDVRPLLKVVLDAFFGTPTALVDMIEQHLPSAAENARSKVERTYTGPMNSPIAESMMNCDPKGPTVVQITKLFHTSDAQGFRAFGRVMSGTVSKGQPVYVLGEGYSLEDEEDMVPAIVEGVALDESRYDIDLPKAYPGNLVLLSGVDASINKTATIYERGLDEDMYIFRPIKHTTQAVLKVAVEPVTPAELPKMLDGLRKVNKSYPLLTTKVEESGEHVILGTGEIYLDSVLHDLRRLYSEIEIKVSDPVTKFCETVVETSAIKCYAETPNKRNKLTMIAEPLETGIAQDIEGGKVTMKMSNKERGKFFEQNYGWDLLASRNIWAFGPDDNGPNVLVNDTLPSETDTKALQSVRDSIKQGFQWATREGPLADEPVRNVKFRLLDATVASEPIYRGGGQIIPTARRVAYSSMLLASPRLLEPVYYVEVQAPADCVAAVYTVLSRRRGHVTKDIPKPGSPLYTVKAYVPVLDANGFETDLRTATMGQAFPQMTFDHWQVVPGDPTDTSIQLRPLEPAQGQALARDLVLKTRRRKGLSDSIAVAKYLEDDTVIALSATHPDLLAHQSKESALRYERLQMVSGDVNLQLARVSSHYSQRSGERSGAESPLSQGRVALRRRLSAGGRAVVNSTSVPVSMAIDAVPVPVSVEVLGILLHIPPRLCALHNGHERGVVVAPFLRARLVAETELNAGRKDLLSSIPSQEMPPTMPLREVAEAAESPVLQPCASAPEVLAEVVVCVPNGKAEREDAHAEPERLVKLAFLRRRQLRDQVRAAQAGGDHDEREGDLVVDRVRETDAAC</sequence>
<dbReference type="GO" id="GO:0000974">
    <property type="term" value="C:Prp19 complex"/>
    <property type="evidence" value="ECO:0007669"/>
    <property type="project" value="UniProtKB-ARBA"/>
</dbReference>
<dbReference type="FunFam" id="3.40.50.300:FF:000646">
    <property type="entry name" value="U5 small nuclear ribonucleoprotein component"/>
    <property type="match status" value="1"/>
</dbReference>
<dbReference type="Pfam" id="PF00009">
    <property type="entry name" value="GTP_EFTU"/>
    <property type="match status" value="1"/>
</dbReference>
<evidence type="ECO:0000256" key="7">
    <source>
        <dbReference type="ARBA" id="ARBA00055641"/>
    </source>
</evidence>
<dbReference type="GO" id="GO:0005525">
    <property type="term" value="F:GTP binding"/>
    <property type="evidence" value="ECO:0007669"/>
    <property type="project" value="UniProtKB-KW"/>
</dbReference>
<dbReference type="FunFam" id="3.30.70.240:FF:000004">
    <property type="entry name" value="116 kDa U5 small nuclear ribonucleoprotein"/>
    <property type="match status" value="1"/>
</dbReference>
<dbReference type="RefSeq" id="XP_014180715.1">
    <property type="nucleotide sequence ID" value="XM_014325240.1"/>
</dbReference>
<dbReference type="Gene3D" id="3.90.1430.10">
    <property type="entry name" value="Yeast translation eEF2 (G' domain)"/>
    <property type="match status" value="1"/>
</dbReference>
<dbReference type="GeneID" id="25985809"/>
<dbReference type="FunFam" id="3.30.230.10:FF:000009">
    <property type="entry name" value="116 kDa U5 small nuclear ribonucleoprotein component"/>
    <property type="match status" value="1"/>
</dbReference>
<dbReference type="GO" id="GO:0046540">
    <property type="term" value="C:U4/U6 x U5 tri-snRNP complex"/>
    <property type="evidence" value="ECO:0007669"/>
    <property type="project" value="TreeGrafter"/>
</dbReference>
<dbReference type="Gene3D" id="3.30.70.240">
    <property type="match status" value="1"/>
</dbReference>
<dbReference type="PROSITE" id="PS51722">
    <property type="entry name" value="G_TR_2"/>
    <property type="match status" value="1"/>
</dbReference>
<dbReference type="GO" id="GO:0071007">
    <property type="term" value="C:U2-type catalytic step 2 spliceosome"/>
    <property type="evidence" value="ECO:0007669"/>
    <property type="project" value="TreeGrafter"/>
</dbReference>
<dbReference type="PANTHER" id="PTHR42908">
    <property type="entry name" value="TRANSLATION ELONGATION FACTOR-RELATED"/>
    <property type="match status" value="1"/>
</dbReference>
<evidence type="ECO:0000313" key="11">
    <source>
        <dbReference type="Proteomes" id="UP000002748"/>
    </source>
</evidence>
<reference evidence="10 11" key="1">
    <citation type="journal article" date="2012" name="Eukaryot. Cell">
        <title>Draft genome sequence of CBS 2479, the standard type strain of Trichosporon asahii.</title>
        <authorList>
            <person name="Yang R.Y."/>
            <person name="Li H.T."/>
            <person name="Zhu H."/>
            <person name="Zhou G.P."/>
            <person name="Wang M."/>
            <person name="Wang L."/>
        </authorList>
    </citation>
    <scope>NUCLEOTIDE SEQUENCE [LARGE SCALE GENOMIC DNA]</scope>
    <source>
        <strain evidence="11">ATCC 90039 / CBS 2479 / JCM 2466 / KCTC 7840 / NCYC 2677 / UAMH 7654</strain>
    </source>
</reference>
<dbReference type="Gene3D" id="2.40.30.10">
    <property type="entry name" value="Translation factors"/>
    <property type="match status" value="1"/>
</dbReference>
<dbReference type="CDD" id="cd04098">
    <property type="entry name" value="eEF2_C_snRNP"/>
    <property type="match status" value="1"/>
</dbReference>
<proteinExistence type="predicted"/>
<dbReference type="VEuPathDB" id="FungiDB:A1Q1_02295"/>
<dbReference type="GO" id="GO:0030623">
    <property type="term" value="F:U5 snRNA binding"/>
    <property type="evidence" value="ECO:0007669"/>
    <property type="project" value="TreeGrafter"/>
</dbReference>
<gene>
    <name evidence="10" type="ORF">A1Q1_02295</name>
</gene>
<comment type="subcellular location">
    <subcellularLocation>
        <location evidence="1">Nucleus</location>
    </subcellularLocation>
</comment>
<feature type="region of interest" description="Disordered" evidence="8">
    <location>
        <begin position="107"/>
        <end position="158"/>
    </location>
</feature>
<accession>J4UCG4</accession>
<dbReference type="Pfam" id="PF03764">
    <property type="entry name" value="EFG_IV"/>
    <property type="match status" value="1"/>
</dbReference>
<keyword evidence="3" id="KW-0547">Nucleotide-binding</keyword>
<dbReference type="InterPro" id="IPR035647">
    <property type="entry name" value="EFG_III/V"/>
</dbReference>
<keyword evidence="2" id="KW-0507">mRNA processing</keyword>
<dbReference type="InterPro" id="IPR031950">
    <property type="entry name" value="EFTUD2_N"/>
</dbReference>
<dbReference type="FunFam" id="3.30.70.870:FF:000002">
    <property type="entry name" value="Translation elongation factor 2"/>
    <property type="match status" value="1"/>
</dbReference>
<comment type="function">
    <text evidence="7">Component of the U5 snRNP complex required for pre-mRNA splicing. Binds GTP.</text>
</comment>
<keyword evidence="6" id="KW-0539">Nucleus</keyword>
<evidence type="ECO:0000259" key="9">
    <source>
        <dbReference type="PROSITE" id="PS51722"/>
    </source>
</evidence>
<evidence type="ECO:0000256" key="8">
    <source>
        <dbReference type="SAM" id="MobiDB-lite"/>
    </source>
</evidence>
<dbReference type="SMART" id="SM00889">
    <property type="entry name" value="EFG_IV"/>
    <property type="match status" value="1"/>
</dbReference>
<dbReference type="InterPro" id="IPR027417">
    <property type="entry name" value="P-loop_NTPase"/>
</dbReference>
<dbReference type="InterPro" id="IPR044121">
    <property type="entry name" value="Snu114_GTP-bd"/>
</dbReference>
<dbReference type="InterPro" id="IPR009000">
    <property type="entry name" value="Transl_B-barrel_sf"/>
</dbReference>
<dbReference type="SMART" id="SM00838">
    <property type="entry name" value="EFG_C"/>
    <property type="match status" value="1"/>
</dbReference>
<dbReference type="KEGG" id="tasa:A1Q1_02295"/>
<dbReference type="Pfam" id="PF16004">
    <property type="entry name" value="EFTUD2"/>
    <property type="match status" value="1"/>
</dbReference>
<dbReference type="InterPro" id="IPR014721">
    <property type="entry name" value="Ribsml_uS5_D2-typ_fold_subgr"/>
</dbReference>
<feature type="domain" description="Tr-type G" evidence="9">
    <location>
        <begin position="325"/>
        <end position="625"/>
    </location>
</feature>
<dbReference type="SUPFAM" id="SSF54980">
    <property type="entry name" value="EF-G C-terminal domain-like"/>
    <property type="match status" value="2"/>
</dbReference>
<dbReference type="Gene3D" id="3.30.70.870">
    <property type="entry name" value="Elongation Factor G (Translational Gtpase), domain 3"/>
    <property type="match status" value="1"/>
</dbReference>
<dbReference type="CDD" id="cd04167">
    <property type="entry name" value="Snu114p"/>
    <property type="match status" value="1"/>
</dbReference>
<dbReference type="InterPro" id="IPR005225">
    <property type="entry name" value="Small_GTP-bd"/>
</dbReference>
<dbReference type="PRINTS" id="PR00315">
    <property type="entry name" value="ELONGATNFCT"/>
</dbReference>
<dbReference type="NCBIfam" id="TIGR00231">
    <property type="entry name" value="small_GTP"/>
    <property type="match status" value="1"/>
</dbReference>
<evidence type="ECO:0000256" key="4">
    <source>
        <dbReference type="ARBA" id="ARBA00023134"/>
    </source>
</evidence>
<dbReference type="CDD" id="cd04090">
    <property type="entry name" value="EF2_II_snRNP"/>
    <property type="match status" value="1"/>
</dbReference>
<dbReference type="EMBL" id="ALBS01000194">
    <property type="protein sequence ID" value="EJT48685.1"/>
    <property type="molecule type" value="Genomic_DNA"/>
</dbReference>
<dbReference type="InterPro" id="IPR020568">
    <property type="entry name" value="Ribosomal_Su5_D2-typ_SF"/>
</dbReference>
<dbReference type="GO" id="GO:0005682">
    <property type="term" value="C:U5 snRNP"/>
    <property type="evidence" value="ECO:0007669"/>
    <property type="project" value="UniProtKB-ARBA"/>
</dbReference>
<feature type="region of interest" description="Disordered" evidence="8">
    <location>
        <begin position="182"/>
        <end position="241"/>
    </location>
</feature>
<dbReference type="PANTHER" id="PTHR42908:SF6">
    <property type="entry name" value="116 KDA U5 SMALL NUCLEAR RIBONUCLEOPROTEIN COMPONENT"/>
    <property type="match status" value="1"/>
</dbReference>
<dbReference type="Gene3D" id="3.30.230.10">
    <property type="match status" value="1"/>
</dbReference>